<sequence length="67" mass="7446">MTSHYQFRVAGHLSDRTRGAFPDMVLVEAPPETIIYGEVIDEAHLHGMLALIQDLGLHVVSVHEVKP</sequence>
<dbReference type="AlphaFoldDB" id="A0A7K3VZE1"/>
<dbReference type="Proteomes" id="UP000470246">
    <property type="component" value="Unassembled WGS sequence"/>
</dbReference>
<evidence type="ECO:0000313" key="2">
    <source>
        <dbReference type="Proteomes" id="UP000470246"/>
    </source>
</evidence>
<protein>
    <submittedName>
        <fullName evidence="1">Uncharacterized protein</fullName>
    </submittedName>
</protein>
<comment type="caution">
    <text evidence="1">The sequence shown here is derived from an EMBL/GenBank/DDBJ whole genome shotgun (WGS) entry which is preliminary data.</text>
</comment>
<gene>
    <name evidence="1" type="ORF">GCU56_08940</name>
</gene>
<name>A0A7K3VZE1_9ACTN</name>
<proteinExistence type="predicted"/>
<dbReference type="EMBL" id="JAAGWF010000009">
    <property type="protein sequence ID" value="NEK57996.1"/>
    <property type="molecule type" value="Genomic_DNA"/>
</dbReference>
<accession>A0A7K3VZE1</accession>
<reference evidence="1 2" key="1">
    <citation type="submission" date="2020-02" db="EMBL/GenBank/DDBJ databases">
        <title>Geodermatophilus sabuli CPCC 205279 I12A-02694.</title>
        <authorList>
            <person name="Jiang Z."/>
        </authorList>
    </citation>
    <scope>NUCLEOTIDE SEQUENCE [LARGE SCALE GENOMIC DNA]</scope>
    <source>
        <strain evidence="1 2">I12A-02694</strain>
    </source>
</reference>
<keyword evidence="2" id="KW-1185">Reference proteome</keyword>
<organism evidence="1 2">
    <name type="scientific">Geodermatophilus sabuli</name>
    <dbReference type="NCBI Taxonomy" id="1564158"/>
    <lineage>
        <taxon>Bacteria</taxon>
        <taxon>Bacillati</taxon>
        <taxon>Actinomycetota</taxon>
        <taxon>Actinomycetes</taxon>
        <taxon>Geodermatophilales</taxon>
        <taxon>Geodermatophilaceae</taxon>
        <taxon>Geodermatophilus</taxon>
    </lineage>
</organism>
<evidence type="ECO:0000313" key="1">
    <source>
        <dbReference type="EMBL" id="NEK57996.1"/>
    </source>
</evidence>